<dbReference type="Proteomes" id="UP000694383">
    <property type="component" value="Unplaced"/>
</dbReference>
<feature type="domain" description="ZZ-type" evidence="6">
    <location>
        <begin position="214"/>
        <end position="270"/>
    </location>
</feature>
<dbReference type="AlphaFoldDB" id="A0A8C7X2M8"/>
<feature type="compositionally biased region" description="Acidic residues" evidence="5">
    <location>
        <begin position="463"/>
        <end position="472"/>
    </location>
</feature>
<dbReference type="Gene3D" id="3.30.60.90">
    <property type="match status" value="1"/>
</dbReference>
<dbReference type="InterPro" id="IPR050774">
    <property type="entry name" value="KCMF1/Dystrophin"/>
</dbReference>
<dbReference type="Pfam" id="PF00569">
    <property type="entry name" value="ZZ"/>
    <property type="match status" value="1"/>
</dbReference>
<dbReference type="GO" id="GO:0005886">
    <property type="term" value="C:plasma membrane"/>
    <property type="evidence" value="ECO:0007669"/>
    <property type="project" value="TreeGrafter"/>
</dbReference>
<feature type="compositionally biased region" description="Low complexity" evidence="5">
    <location>
        <begin position="312"/>
        <end position="328"/>
    </location>
</feature>
<dbReference type="Gene3D" id="1.10.238.10">
    <property type="entry name" value="EF-hand"/>
    <property type="match status" value="1"/>
</dbReference>
<dbReference type="GO" id="GO:0099536">
    <property type="term" value="P:synaptic signaling"/>
    <property type="evidence" value="ECO:0007669"/>
    <property type="project" value="TreeGrafter"/>
</dbReference>
<feature type="compositionally biased region" description="Polar residues" evidence="5">
    <location>
        <begin position="475"/>
        <end position="486"/>
    </location>
</feature>
<dbReference type="PANTHER" id="PTHR12268:SF18">
    <property type="entry name" value="DYSTROTELIN"/>
    <property type="match status" value="1"/>
</dbReference>
<dbReference type="Pfam" id="PF09068">
    <property type="entry name" value="EF-hand_2"/>
    <property type="match status" value="1"/>
</dbReference>
<sequence>MEGVNVRGVHVHVYQTAVKLLSLQRCCYLDRVLVRHVQAALDAVGGATQQQDALMDREEVMRFLSLVFEQVSQEIPEEAPEETCAVVFRLFDGLGTGRVSVRSLQTALIALSSDFLLAKYQGLVSISAGGSGSISPSGLRSLLQDLNQVPVAVQKGEVSGRVKAAVEAAVEACFNGVLAPTASAEHVLAWLQGDPALLPWLPALFRLTASQKVRHPVRCHSCKTAPITGLRYRCMRCVNVHVCQSCFLTERNRGKHKAHHPVLEFCSQPTWRESLFSLVHSARHALLPRQRTQRVVHRSVQMWEEPEEKKNSSPPSDAALPTASALSPPEDPPPPSSSSKALQTEAESPCEQPPVLLTEVRNLQRDKWLLEQQMRAWQLTVQSEHSLLEDRCADMEGTLERLRHHNSHLQDMLTQALDRMDSHKDNNDTRLSVEEEESETSAEDRQETEEEEDEEVEEKKKEEEEEEEEDDQQCSRELTQSPTNHLALSHDADWEEEEKVEEEEEVEEKKKEEEEQEEEEEEEEEEQEKEEATADISLLSIKEDEEGEGAGPNSLSSMEEEHSGTCSLDEQLLQAVERLKATIEADRWTERQTGDKQRAELLLAGGQVGSSIRHLVEAVRRKSEEEGQRAGMSSLV</sequence>
<name>A0A8C7X2M8_9TELE</name>
<dbReference type="GeneTree" id="ENSGT00940000162403"/>
<dbReference type="Pfam" id="PF09069">
    <property type="entry name" value="EF-hand_3"/>
    <property type="match status" value="1"/>
</dbReference>
<protein>
    <recommendedName>
        <fullName evidence="6">ZZ-type domain-containing protein</fullName>
    </recommendedName>
</protein>
<evidence type="ECO:0000313" key="8">
    <source>
        <dbReference type="Proteomes" id="UP000694383"/>
    </source>
</evidence>
<feature type="compositionally biased region" description="Acidic residues" evidence="5">
    <location>
        <begin position="514"/>
        <end position="529"/>
    </location>
</feature>
<feature type="region of interest" description="Disordered" evidence="5">
    <location>
        <begin position="418"/>
        <end position="567"/>
    </location>
</feature>
<keyword evidence="3" id="KW-0862">Zinc</keyword>
<accession>A0A8C7X2M8</accession>
<dbReference type="PROSITE" id="PS50135">
    <property type="entry name" value="ZF_ZZ_2"/>
    <property type="match status" value="1"/>
</dbReference>
<keyword evidence="1" id="KW-0479">Metal-binding</keyword>
<evidence type="ECO:0000256" key="5">
    <source>
        <dbReference type="SAM" id="MobiDB-lite"/>
    </source>
</evidence>
<evidence type="ECO:0000256" key="1">
    <source>
        <dbReference type="ARBA" id="ARBA00022723"/>
    </source>
</evidence>
<feature type="compositionally biased region" description="Acidic residues" evidence="5">
    <location>
        <begin position="434"/>
        <end position="456"/>
    </location>
</feature>
<dbReference type="InterPro" id="IPR015154">
    <property type="entry name" value="EF-hand_dom_typ2"/>
</dbReference>
<dbReference type="InterPro" id="IPR000433">
    <property type="entry name" value="Znf_ZZ"/>
</dbReference>
<feature type="compositionally biased region" description="Basic and acidic residues" evidence="5">
    <location>
        <begin position="418"/>
        <end position="433"/>
    </location>
</feature>
<proteinExistence type="predicted"/>
<dbReference type="InterPro" id="IPR015153">
    <property type="entry name" value="EF-hand_dom_typ1"/>
</dbReference>
<dbReference type="PROSITE" id="PS01357">
    <property type="entry name" value="ZF_ZZ_1"/>
    <property type="match status" value="1"/>
</dbReference>
<organism evidence="7 8">
    <name type="scientific">Oryzias sinensis</name>
    <name type="common">Chinese medaka</name>
    <dbReference type="NCBI Taxonomy" id="183150"/>
    <lineage>
        <taxon>Eukaryota</taxon>
        <taxon>Metazoa</taxon>
        <taxon>Chordata</taxon>
        <taxon>Craniata</taxon>
        <taxon>Vertebrata</taxon>
        <taxon>Euteleostomi</taxon>
        <taxon>Actinopterygii</taxon>
        <taxon>Neopterygii</taxon>
        <taxon>Teleostei</taxon>
        <taxon>Neoteleostei</taxon>
        <taxon>Acanthomorphata</taxon>
        <taxon>Ovalentaria</taxon>
        <taxon>Atherinomorphae</taxon>
        <taxon>Beloniformes</taxon>
        <taxon>Adrianichthyidae</taxon>
        <taxon>Oryziinae</taxon>
        <taxon>Oryzias</taxon>
    </lineage>
</organism>
<keyword evidence="2 4" id="KW-0863">Zinc-finger</keyword>
<dbReference type="SUPFAM" id="SSF57850">
    <property type="entry name" value="RING/U-box"/>
    <property type="match status" value="1"/>
</dbReference>
<feature type="compositionally biased region" description="Acidic residues" evidence="5">
    <location>
        <begin position="493"/>
        <end position="506"/>
    </location>
</feature>
<evidence type="ECO:0000256" key="3">
    <source>
        <dbReference type="ARBA" id="ARBA00022833"/>
    </source>
</evidence>
<dbReference type="SUPFAM" id="SSF47473">
    <property type="entry name" value="EF-hand"/>
    <property type="match status" value="2"/>
</dbReference>
<evidence type="ECO:0000313" key="7">
    <source>
        <dbReference type="Ensembl" id="ENSOSIP00000006782.1"/>
    </source>
</evidence>
<evidence type="ECO:0000259" key="6">
    <source>
        <dbReference type="PROSITE" id="PS50135"/>
    </source>
</evidence>
<evidence type="ECO:0000256" key="2">
    <source>
        <dbReference type="ARBA" id="ARBA00022771"/>
    </source>
</evidence>
<dbReference type="InterPro" id="IPR011992">
    <property type="entry name" value="EF-hand-dom_pair"/>
</dbReference>
<dbReference type="PANTHER" id="PTHR12268">
    <property type="entry name" value="E3 UBIQUITIN-PROTEIN LIGASE KCMF1"/>
    <property type="match status" value="1"/>
</dbReference>
<dbReference type="GO" id="GO:0045202">
    <property type="term" value="C:synapse"/>
    <property type="evidence" value="ECO:0007669"/>
    <property type="project" value="GOC"/>
</dbReference>
<dbReference type="InterPro" id="IPR043145">
    <property type="entry name" value="Znf_ZZ_sf"/>
</dbReference>
<reference evidence="7" key="2">
    <citation type="submission" date="2025-09" db="UniProtKB">
        <authorList>
            <consortium name="Ensembl"/>
        </authorList>
    </citation>
    <scope>IDENTIFICATION</scope>
</reference>
<dbReference type="Ensembl" id="ENSOSIT00000007247.1">
    <property type="protein sequence ID" value="ENSOSIP00000006782.1"/>
    <property type="gene ID" value="ENSOSIG00000004571.1"/>
</dbReference>
<feature type="region of interest" description="Disordered" evidence="5">
    <location>
        <begin position="302"/>
        <end position="355"/>
    </location>
</feature>
<evidence type="ECO:0000256" key="4">
    <source>
        <dbReference type="PROSITE-ProRule" id="PRU00228"/>
    </source>
</evidence>
<dbReference type="GO" id="GO:0008270">
    <property type="term" value="F:zinc ion binding"/>
    <property type="evidence" value="ECO:0007669"/>
    <property type="project" value="UniProtKB-KW"/>
</dbReference>
<reference evidence="7" key="1">
    <citation type="submission" date="2025-08" db="UniProtKB">
        <authorList>
            <consortium name="Ensembl"/>
        </authorList>
    </citation>
    <scope>IDENTIFICATION</scope>
</reference>
<dbReference type="SMART" id="SM00291">
    <property type="entry name" value="ZnF_ZZ"/>
    <property type="match status" value="1"/>
</dbReference>
<keyword evidence="8" id="KW-1185">Reference proteome</keyword>